<evidence type="ECO:0008006" key="3">
    <source>
        <dbReference type="Google" id="ProtNLM"/>
    </source>
</evidence>
<protein>
    <recommendedName>
        <fullName evidence="3">DUF937 domain-containing protein</fullName>
    </recommendedName>
</protein>
<dbReference type="EMBL" id="FQYI01000001">
    <property type="protein sequence ID" value="SHI33829.1"/>
    <property type="molecule type" value="Genomic_DNA"/>
</dbReference>
<evidence type="ECO:0000313" key="1">
    <source>
        <dbReference type="EMBL" id="SHI33829.1"/>
    </source>
</evidence>
<accession>A0A1M6ABK2</accession>
<dbReference type="Pfam" id="PF06078">
    <property type="entry name" value="DUF937"/>
    <property type="match status" value="1"/>
</dbReference>
<dbReference type="AlphaFoldDB" id="A0A1M6ABK2"/>
<dbReference type="Proteomes" id="UP000184335">
    <property type="component" value="Unassembled WGS sequence"/>
</dbReference>
<keyword evidence="2" id="KW-1185">Reference proteome</keyword>
<organism evidence="1 2">
    <name type="scientific">Cruoricaptor ignavus</name>
    <dbReference type="NCBI Taxonomy" id="1118202"/>
    <lineage>
        <taxon>Bacteria</taxon>
        <taxon>Pseudomonadati</taxon>
        <taxon>Bacteroidota</taxon>
        <taxon>Flavobacteriia</taxon>
        <taxon>Flavobacteriales</taxon>
        <taxon>Weeksellaceae</taxon>
        <taxon>Cruoricaptor</taxon>
    </lineage>
</organism>
<evidence type="ECO:0000313" key="2">
    <source>
        <dbReference type="Proteomes" id="UP000184335"/>
    </source>
</evidence>
<proteinExistence type="predicted"/>
<dbReference type="STRING" id="1118202.SAMN05443429_101230"/>
<name>A0A1M6ABK2_9FLAO</name>
<dbReference type="OrthoDB" id="708105at2"/>
<sequence>MNLIDLLTGNAGAQVAQQAENRYGVEKNQMIALAAVAAPLIISYLQKKSRENPSEAEALNNALEKDHDGSIISNPAQAAERQEEGSSILSHIFGSKKSEVENQLAQQTGISQNKIGALLAMLAPVIMGYIGQQKRQNNVGAGGIGDLLGGILNNTASQAGGSNPLNNILTSVLSGQQGGNNPFGEILAGLGGAPQQKQSGLGGIFGSLFK</sequence>
<gene>
    <name evidence="1" type="ORF">SAMN05443429_101230</name>
</gene>
<reference evidence="1 2" key="1">
    <citation type="submission" date="2016-11" db="EMBL/GenBank/DDBJ databases">
        <authorList>
            <person name="Jaros S."/>
            <person name="Januszkiewicz K."/>
            <person name="Wedrychowicz H."/>
        </authorList>
    </citation>
    <scope>NUCLEOTIDE SEQUENCE [LARGE SCALE GENOMIC DNA]</scope>
    <source>
        <strain evidence="1 2">DSM 25479</strain>
    </source>
</reference>
<dbReference type="RefSeq" id="WP_073177987.1">
    <property type="nucleotide sequence ID" value="NZ_FQYI01000001.1"/>
</dbReference>
<dbReference type="InterPro" id="IPR009282">
    <property type="entry name" value="DUF937"/>
</dbReference>